<keyword evidence="1 3" id="KW-0547">Nucleotide-binding</keyword>
<gene>
    <name evidence="8" type="primary">PCH2</name>
    <name evidence="8" type="ORF">CFP56_040511</name>
</gene>
<dbReference type="Pfam" id="PF23242">
    <property type="entry name" value="AAA_lid_TRIP13_C"/>
    <property type="match status" value="1"/>
</dbReference>
<keyword evidence="4" id="KW-0539">Nucleus</keyword>
<keyword evidence="2 3" id="KW-0067">ATP-binding</keyword>
<dbReference type="InterPro" id="IPR003960">
    <property type="entry name" value="ATPase_AAA_CS"/>
</dbReference>
<feature type="domain" description="Pachytene checkpoint protein 2 C-terminal" evidence="7">
    <location>
        <begin position="334"/>
        <end position="435"/>
    </location>
</feature>
<feature type="domain" description="ATPase AAA-type core" evidence="6">
    <location>
        <begin position="263"/>
        <end position="331"/>
    </location>
</feature>
<dbReference type="GO" id="GO:0007131">
    <property type="term" value="P:reciprocal meiotic recombination"/>
    <property type="evidence" value="ECO:0007669"/>
    <property type="project" value="UniProtKB-UniRule"/>
</dbReference>
<feature type="compositionally biased region" description="Polar residues" evidence="5">
    <location>
        <begin position="1"/>
        <end position="11"/>
    </location>
</feature>
<evidence type="ECO:0000256" key="4">
    <source>
        <dbReference type="RuleBase" id="RU369050"/>
    </source>
</evidence>
<dbReference type="PANTHER" id="PTHR45991:SF1">
    <property type="entry name" value="PACHYTENE CHECKPOINT PROTEIN 2 HOMOLOG"/>
    <property type="match status" value="1"/>
</dbReference>
<dbReference type="Gene3D" id="3.40.50.300">
    <property type="entry name" value="P-loop containing nucleotide triphosphate hydrolases"/>
    <property type="match status" value="1"/>
</dbReference>
<dbReference type="GO" id="GO:0005694">
    <property type="term" value="C:chromosome"/>
    <property type="evidence" value="ECO:0007669"/>
    <property type="project" value="TreeGrafter"/>
</dbReference>
<dbReference type="GO" id="GO:0051598">
    <property type="term" value="P:meiotic recombination checkpoint signaling"/>
    <property type="evidence" value="ECO:0007669"/>
    <property type="project" value="TreeGrafter"/>
</dbReference>
<dbReference type="GO" id="GO:0005634">
    <property type="term" value="C:nucleus"/>
    <property type="evidence" value="ECO:0007669"/>
    <property type="project" value="UniProtKB-SubCell"/>
</dbReference>
<dbReference type="EMBL" id="PKMF04000081">
    <property type="protein sequence ID" value="KAK7851956.1"/>
    <property type="molecule type" value="Genomic_DNA"/>
</dbReference>
<dbReference type="Pfam" id="PF00004">
    <property type="entry name" value="AAA"/>
    <property type="match status" value="1"/>
</dbReference>
<comment type="subcellular location">
    <subcellularLocation>
        <location evidence="4">Nucleus</location>
    </subcellularLocation>
</comment>
<dbReference type="GO" id="GO:0016887">
    <property type="term" value="F:ATP hydrolysis activity"/>
    <property type="evidence" value="ECO:0007669"/>
    <property type="project" value="InterPro"/>
</dbReference>
<keyword evidence="9" id="KW-1185">Reference proteome</keyword>
<dbReference type="PROSITE" id="PS00674">
    <property type="entry name" value="AAA"/>
    <property type="match status" value="1"/>
</dbReference>
<protein>
    <recommendedName>
        <fullName evidence="4">Pachytene checkpoint protein 2 homolog</fullName>
    </recommendedName>
</protein>
<dbReference type="PANTHER" id="PTHR45991">
    <property type="entry name" value="PACHYTENE CHECKPOINT PROTEIN 2"/>
    <property type="match status" value="1"/>
</dbReference>
<dbReference type="Proteomes" id="UP000237347">
    <property type="component" value="Unassembled WGS sequence"/>
</dbReference>
<evidence type="ECO:0000259" key="6">
    <source>
        <dbReference type="Pfam" id="PF00004"/>
    </source>
</evidence>
<comment type="similarity">
    <text evidence="4">Belongs to the AAA ATPase family. PCH2 subfamily.</text>
</comment>
<dbReference type="Pfam" id="PF23563">
    <property type="entry name" value="TRIP13_N"/>
    <property type="match status" value="1"/>
</dbReference>
<dbReference type="InterPro" id="IPR044539">
    <property type="entry name" value="Pch2-like"/>
</dbReference>
<evidence type="ECO:0000256" key="2">
    <source>
        <dbReference type="ARBA" id="ARBA00022840"/>
    </source>
</evidence>
<evidence type="ECO:0000259" key="7">
    <source>
        <dbReference type="Pfam" id="PF23242"/>
    </source>
</evidence>
<evidence type="ECO:0000313" key="9">
    <source>
        <dbReference type="Proteomes" id="UP000237347"/>
    </source>
</evidence>
<accession>A0AAW0LLH4</accession>
<feature type="non-terminal residue" evidence="8">
    <location>
        <position position="435"/>
    </location>
</feature>
<dbReference type="GO" id="GO:0005524">
    <property type="term" value="F:ATP binding"/>
    <property type="evidence" value="ECO:0007669"/>
    <property type="project" value="UniProtKB-KW"/>
</dbReference>
<evidence type="ECO:0000313" key="8">
    <source>
        <dbReference type="EMBL" id="KAK7851956.1"/>
    </source>
</evidence>
<sequence length="435" mass="48391">MSTPMEITLQNPPDPDISDQNAVASASVSAPSPPPPPPLPPVLADDRVSVSVEACLKPSSTARIDDVRSAIERMLEKRSLSYIDGPIPVPLDDPFLTENVERIRICDTDEWVQNHEILLFWQVKPVVHVFQLSEEGPCEDLSGDGQLPSFNEWMLPAKEFDGMWESLIYESGLKQRLLRYAASALLFTEKGIDPFLVSWNRYPQSQLVEVNAHSLFSKWFSESGKLVAKLFQKIQEMVEEENNLLSSSFLSAYNYFISGDASDEVESLAAARKAALSGSEPSDSIRVVNALLTQMDKLKSSPNVIILTTSNITTAIDIAFVDRADIKAYVGPPTLQARYEILRSCLMELVKKGILSNFQGCDHLVIPNFASMKEKLNMPEMQDAQTKFHLCKQLLEAAEACEGMSGRSLRKLPFLTHAALSNPYNCDPSKFLCKM</sequence>
<dbReference type="SUPFAM" id="SSF52540">
    <property type="entry name" value="P-loop containing nucleoside triphosphate hydrolases"/>
    <property type="match status" value="1"/>
</dbReference>
<evidence type="ECO:0000256" key="5">
    <source>
        <dbReference type="SAM" id="MobiDB-lite"/>
    </source>
</evidence>
<feature type="region of interest" description="Disordered" evidence="5">
    <location>
        <begin position="1"/>
        <end position="44"/>
    </location>
</feature>
<feature type="compositionally biased region" description="Pro residues" evidence="5">
    <location>
        <begin position="31"/>
        <end position="41"/>
    </location>
</feature>
<proteinExistence type="inferred from homology"/>
<dbReference type="AlphaFoldDB" id="A0AAW0LLH4"/>
<dbReference type="InterPro" id="IPR003959">
    <property type="entry name" value="ATPase_AAA_core"/>
</dbReference>
<keyword evidence="4" id="KW-0469">Meiosis</keyword>
<organism evidence="8 9">
    <name type="scientific">Quercus suber</name>
    <name type="common">Cork oak</name>
    <dbReference type="NCBI Taxonomy" id="58331"/>
    <lineage>
        <taxon>Eukaryota</taxon>
        <taxon>Viridiplantae</taxon>
        <taxon>Streptophyta</taxon>
        <taxon>Embryophyta</taxon>
        <taxon>Tracheophyta</taxon>
        <taxon>Spermatophyta</taxon>
        <taxon>Magnoliopsida</taxon>
        <taxon>eudicotyledons</taxon>
        <taxon>Gunneridae</taxon>
        <taxon>Pentapetalae</taxon>
        <taxon>rosids</taxon>
        <taxon>fabids</taxon>
        <taxon>Fagales</taxon>
        <taxon>Fagaceae</taxon>
        <taxon>Quercus</taxon>
    </lineage>
</organism>
<name>A0AAW0LLH4_QUESU</name>
<comment type="caution">
    <text evidence="8">The sequence shown here is derived from an EMBL/GenBank/DDBJ whole genome shotgun (WGS) entry which is preliminary data.</text>
</comment>
<dbReference type="InterPro" id="IPR027417">
    <property type="entry name" value="P-loop_NTPase"/>
</dbReference>
<comment type="function">
    <text evidence="4">Plays a key role in chromosome recombination during meiosis.</text>
</comment>
<evidence type="ECO:0000256" key="3">
    <source>
        <dbReference type="RuleBase" id="RU003651"/>
    </source>
</evidence>
<reference evidence="8 9" key="1">
    <citation type="journal article" date="2018" name="Sci. Data">
        <title>The draft genome sequence of cork oak.</title>
        <authorList>
            <person name="Ramos A.M."/>
            <person name="Usie A."/>
            <person name="Barbosa P."/>
            <person name="Barros P.M."/>
            <person name="Capote T."/>
            <person name="Chaves I."/>
            <person name="Simoes F."/>
            <person name="Abreu I."/>
            <person name="Carrasquinho I."/>
            <person name="Faro C."/>
            <person name="Guimaraes J.B."/>
            <person name="Mendonca D."/>
            <person name="Nobrega F."/>
            <person name="Rodrigues L."/>
            <person name="Saibo N.J.M."/>
            <person name="Varela M.C."/>
            <person name="Egas C."/>
            <person name="Matos J."/>
            <person name="Miguel C.M."/>
            <person name="Oliveira M.M."/>
            <person name="Ricardo C.P."/>
            <person name="Goncalves S."/>
        </authorList>
    </citation>
    <scope>NUCLEOTIDE SEQUENCE [LARGE SCALE GENOMIC DNA]</scope>
    <source>
        <strain evidence="9">cv. HL8</strain>
    </source>
</reference>
<evidence type="ECO:0000256" key="1">
    <source>
        <dbReference type="ARBA" id="ARBA00022741"/>
    </source>
</evidence>
<dbReference type="InterPro" id="IPR058249">
    <property type="entry name" value="Pch2_C"/>
</dbReference>